<dbReference type="SMART" id="SM00052">
    <property type="entry name" value="EAL"/>
    <property type="match status" value="1"/>
</dbReference>
<dbReference type="AlphaFoldDB" id="A0AAE7CYL8"/>
<keyword evidence="4" id="KW-0804">Transcription</keyword>
<proteinExistence type="inferred from homology"/>
<keyword evidence="3" id="KW-0805">Transcription regulation</keyword>
<dbReference type="SUPFAM" id="SSF141868">
    <property type="entry name" value="EAL domain-like"/>
    <property type="match status" value="1"/>
</dbReference>
<accession>A0AAE7CYL8</accession>
<dbReference type="InterPro" id="IPR050706">
    <property type="entry name" value="Cyclic-di-GMP_PDE-like"/>
</dbReference>
<dbReference type="PANTHER" id="PTHR33121:SF69">
    <property type="entry name" value="ANTI-FLHC(2)FLHD(4) FACTOR YDIV-RELATED"/>
    <property type="match status" value="1"/>
</dbReference>
<evidence type="ECO:0000313" key="6">
    <source>
        <dbReference type="EMBL" id="QIZ50813.1"/>
    </source>
</evidence>
<evidence type="ECO:0000256" key="2">
    <source>
        <dbReference type="ARBA" id="ARBA00022491"/>
    </source>
</evidence>
<protein>
    <submittedName>
        <fullName evidence="6">EAL domain-containing protein</fullName>
    </submittedName>
</protein>
<dbReference type="InterPro" id="IPR035919">
    <property type="entry name" value="EAL_sf"/>
</dbReference>
<sequence>MRIQLAVDYVSQYHFSPVYHLDSRLLALEMSGRFQNESGGFSVPQAILLGVLNRRQKQTLLREQLAILKEKSAWFIRHRVAVVLKIDHTLTEFLVDDTLLGREFRSLPFLQLEINENFPDISSGRDNPLLMKLSQSFPLWLDDFGSGKMNMKPFYDGVISSVKMDTAFTNKLLARPVSVSIINPMLLAIRKQCPSLKVVAKGVDNVAGFEKALELNVNAVQGQLWPSVSPEALDNVVMPVACYG</sequence>
<reference evidence="6 7" key="1">
    <citation type="submission" date="2018-11" db="EMBL/GenBank/DDBJ databases">
        <title>Complete genome sequence of Dickeya zeae strain CE1 infecting Canna edulis Ker-Gawl. in China.</title>
        <authorList>
            <person name="Zhang J."/>
            <person name="Lin B."/>
            <person name="Shen H."/>
            <person name="Jiang S."/>
            <person name="Pu X."/>
            <person name="Sun D."/>
        </authorList>
    </citation>
    <scope>NUCLEOTIDE SEQUENCE [LARGE SCALE GENOMIC DNA]</scope>
    <source>
        <strain evidence="6 7">CE1</strain>
    </source>
</reference>
<dbReference type="PROSITE" id="PS50883">
    <property type="entry name" value="EAL"/>
    <property type="match status" value="1"/>
</dbReference>
<organism evidence="6 7">
    <name type="scientific">Dickeya zeae</name>
    <dbReference type="NCBI Taxonomy" id="204042"/>
    <lineage>
        <taxon>Bacteria</taxon>
        <taxon>Pseudomonadati</taxon>
        <taxon>Pseudomonadota</taxon>
        <taxon>Gammaproteobacteria</taxon>
        <taxon>Enterobacterales</taxon>
        <taxon>Pectobacteriaceae</taxon>
        <taxon>Dickeya</taxon>
    </lineage>
</organism>
<evidence type="ECO:0000259" key="5">
    <source>
        <dbReference type="PROSITE" id="PS50883"/>
    </source>
</evidence>
<feature type="domain" description="EAL" evidence="5">
    <location>
        <begin position="1"/>
        <end position="242"/>
    </location>
</feature>
<keyword evidence="2" id="KW-0678">Repressor</keyword>
<evidence type="ECO:0000256" key="3">
    <source>
        <dbReference type="ARBA" id="ARBA00023015"/>
    </source>
</evidence>
<dbReference type="RefSeq" id="WP_168362200.1">
    <property type="nucleotide sequence ID" value="NZ_CP033622.1"/>
</dbReference>
<dbReference type="Proteomes" id="UP000500801">
    <property type="component" value="Chromosome"/>
</dbReference>
<dbReference type="GO" id="GO:0071111">
    <property type="term" value="F:cyclic-guanylate-specific phosphodiesterase activity"/>
    <property type="evidence" value="ECO:0007669"/>
    <property type="project" value="InterPro"/>
</dbReference>
<evidence type="ECO:0000313" key="7">
    <source>
        <dbReference type="Proteomes" id="UP000500801"/>
    </source>
</evidence>
<dbReference type="EMBL" id="CP033622">
    <property type="protein sequence ID" value="QIZ50813.1"/>
    <property type="molecule type" value="Genomic_DNA"/>
</dbReference>
<comment type="similarity">
    <text evidence="1">Belongs to the YdiV family.</text>
</comment>
<name>A0AAE7CYL8_9GAMM</name>
<evidence type="ECO:0000256" key="1">
    <source>
        <dbReference type="ARBA" id="ARBA00010927"/>
    </source>
</evidence>
<dbReference type="Pfam" id="PF00563">
    <property type="entry name" value="EAL"/>
    <property type="match status" value="1"/>
</dbReference>
<dbReference type="Gene3D" id="3.20.20.450">
    <property type="entry name" value="EAL domain"/>
    <property type="match status" value="1"/>
</dbReference>
<evidence type="ECO:0000256" key="4">
    <source>
        <dbReference type="ARBA" id="ARBA00023163"/>
    </source>
</evidence>
<gene>
    <name evidence="6" type="ORF">DWG24_08520</name>
</gene>
<dbReference type="InterPro" id="IPR001633">
    <property type="entry name" value="EAL_dom"/>
</dbReference>
<dbReference type="PANTHER" id="PTHR33121">
    <property type="entry name" value="CYCLIC DI-GMP PHOSPHODIESTERASE PDEF"/>
    <property type="match status" value="1"/>
</dbReference>